<evidence type="ECO:0000256" key="3">
    <source>
        <dbReference type="ARBA" id="ARBA00012572"/>
    </source>
</evidence>
<dbReference type="OrthoDB" id="9796196at2"/>
<evidence type="ECO:0000256" key="9">
    <source>
        <dbReference type="HAMAP-Rule" id="MF_00135"/>
    </source>
</evidence>
<evidence type="ECO:0000256" key="4">
    <source>
        <dbReference type="ARBA" id="ARBA00022272"/>
    </source>
</evidence>
<dbReference type="NCBIfam" id="NF002295">
    <property type="entry name" value="PRK01222.1-1"/>
    <property type="match status" value="1"/>
</dbReference>
<dbReference type="Proteomes" id="UP000248916">
    <property type="component" value="Unassembled WGS sequence"/>
</dbReference>
<proteinExistence type="inferred from homology"/>
<comment type="pathway">
    <text evidence="2 9">Amino-acid biosynthesis; L-tryptophan biosynthesis; L-tryptophan from chorismate: step 3/5.</text>
</comment>
<keyword evidence="6 9" id="KW-0822">Tryptophan biosynthesis</keyword>
<dbReference type="UniPathway" id="UPA00035">
    <property type="reaction ID" value="UER00042"/>
</dbReference>
<comment type="caution">
    <text evidence="11">The sequence shown here is derived from an EMBL/GenBank/DDBJ whole genome shotgun (WGS) entry which is preliminary data.</text>
</comment>
<keyword evidence="7 9" id="KW-0057">Aromatic amino acid biosynthesis</keyword>
<dbReference type="RefSeq" id="WP_111536079.1">
    <property type="nucleotide sequence ID" value="NZ_QKZL01000003.1"/>
</dbReference>
<evidence type="ECO:0000256" key="6">
    <source>
        <dbReference type="ARBA" id="ARBA00022822"/>
    </source>
</evidence>
<dbReference type="EC" id="5.3.1.24" evidence="3 9"/>
<evidence type="ECO:0000313" key="12">
    <source>
        <dbReference type="Proteomes" id="UP000248916"/>
    </source>
</evidence>
<keyword evidence="5 9" id="KW-0028">Amino-acid biosynthesis</keyword>
<gene>
    <name evidence="9" type="primary">trpF</name>
    <name evidence="11" type="ORF">LX81_00884</name>
</gene>
<evidence type="ECO:0000256" key="2">
    <source>
        <dbReference type="ARBA" id="ARBA00004664"/>
    </source>
</evidence>
<feature type="domain" description="N-(5'phosphoribosyl) anthranilate isomerase (PRAI)" evidence="10">
    <location>
        <begin position="6"/>
        <end position="208"/>
    </location>
</feature>
<evidence type="ECO:0000256" key="1">
    <source>
        <dbReference type="ARBA" id="ARBA00001164"/>
    </source>
</evidence>
<dbReference type="AlphaFoldDB" id="A0A2W7ND03"/>
<evidence type="ECO:0000256" key="5">
    <source>
        <dbReference type="ARBA" id="ARBA00022605"/>
    </source>
</evidence>
<evidence type="ECO:0000259" key="10">
    <source>
        <dbReference type="Pfam" id="PF00697"/>
    </source>
</evidence>
<evidence type="ECO:0000256" key="8">
    <source>
        <dbReference type="ARBA" id="ARBA00023235"/>
    </source>
</evidence>
<dbReference type="InterPro" id="IPR011060">
    <property type="entry name" value="RibuloseP-bd_barrel"/>
</dbReference>
<dbReference type="GO" id="GO:0000162">
    <property type="term" value="P:L-tryptophan biosynthetic process"/>
    <property type="evidence" value="ECO:0007669"/>
    <property type="project" value="UniProtKB-UniRule"/>
</dbReference>
<comment type="catalytic activity">
    <reaction evidence="1 9">
        <text>N-(5-phospho-beta-D-ribosyl)anthranilate = 1-(2-carboxyphenylamino)-1-deoxy-D-ribulose 5-phosphate</text>
        <dbReference type="Rhea" id="RHEA:21540"/>
        <dbReference type="ChEBI" id="CHEBI:18277"/>
        <dbReference type="ChEBI" id="CHEBI:58613"/>
        <dbReference type="EC" id="5.3.1.24"/>
    </reaction>
</comment>
<dbReference type="Gene3D" id="3.20.20.70">
    <property type="entry name" value="Aldolase class I"/>
    <property type="match status" value="1"/>
</dbReference>
<dbReference type="PANTHER" id="PTHR42894:SF1">
    <property type="entry name" value="N-(5'-PHOSPHORIBOSYL)ANTHRANILATE ISOMERASE"/>
    <property type="match status" value="1"/>
</dbReference>
<comment type="similarity">
    <text evidence="9">Belongs to the TrpF family.</text>
</comment>
<dbReference type="EMBL" id="QKZL01000003">
    <property type="protein sequence ID" value="PZX18255.1"/>
    <property type="molecule type" value="Genomic_DNA"/>
</dbReference>
<keyword evidence="12" id="KW-1185">Reference proteome</keyword>
<dbReference type="HAMAP" id="MF_00135">
    <property type="entry name" value="PRAI"/>
    <property type="match status" value="1"/>
</dbReference>
<name>A0A2W7ND03_9RHOB</name>
<organism evidence="11 12">
    <name type="scientific">Palleronia aestuarii</name>
    <dbReference type="NCBI Taxonomy" id="568105"/>
    <lineage>
        <taxon>Bacteria</taxon>
        <taxon>Pseudomonadati</taxon>
        <taxon>Pseudomonadota</taxon>
        <taxon>Alphaproteobacteria</taxon>
        <taxon>Rhodobacterales</taxon>
        <taxon>Roseobacteraceae</taxon>
        <taxon>Palleronia</taxon>
    </lineage>
</organism>
<dbReference type="InterPro" id="IPR013785">
    <property type="entry name" value="Aldolase_TIM"/>
</dbReference>
<accession>A0A2W7ND03</accession>
<dbReference type="GO" id="GO:0004640">
    <property type="term" value="F:phosphoribosylanthranilate isomerase activity"/>
    <property type="evidence" value="ECO:0007669"/>
    <property type="project" value="UniProtKB-UniRule"/>
</dbReference>
<sequence>MNGIRVKICGLTETSDIPAALMAGAAYLGFVFFDRSPRNLALEAASFMAGSVPPGPCKVALTVDADDAFLDRLLDRVPLDMLQLHGSETPERVADIRARFGLPVMKALGIAGESDLAALEEYGRAADQILVDAKPNPEAKLPGGNGVAFDWHLLAGRRWSTPWMLAGGLTPENVGEAIRLTGARQVDVSSGVESAPGLKDGERIRAFCSAAMEP</sequence>
<evidence type="ECO:0000313" key="11">
    <source>
        <dbReference type="EMBL" id="PZX18255.1"/>
    </source>
</evidence>
<dbReference type="InterPro" id="IPR001240">
    <property type="entry name" value="PRAI_dom"/>
</dbReference>
<evidence type="ECO:0000256" key="7">
    <source>
        <dbReference type="ARBA" id="ARBA00023141"/>
    </source>
</evidence>
<keyword evidence="8 9" id="KW-0413">Isomerase</keyword>
<dbReference type="Pfam" id="PF00697">
    <property type="entry name" value="PRAI"/>
    <property type="match status" value="1"/>
</dbReference>
<dbReference type="SUPFAM" id="SSF51366">
    <property type="entry name" value="Ribulose-phoshate binding barrel"/>
    <property type="match status" value="1"/>
</dbReference>
<dbReference type="PANTHER" id="PTHR42894">
    <property type="entry name" value="N-(5'-PHOSPHORIBOSYL)ANTHRANILATE ISOMERASE"/>
    <property type="match status" value="1"/>
</dbReference>
<reference evidence="11 12" key="1">
    <citation type="submission" date="2018-06" db="EMBL/GenBank/DDBJ databases">
        <title>Genomic Encyclopedia of Archaeal and Bacterial Type Strains, Phase II (KMG-II): from individual species to whole genera.</title>
        <authorList>
            <person name="Goeker M."/>
        </authorList>
    </citation>
    <scope>NUCLEOTIDE SEQUENCE [LARGE SCALE GENOMIC DNA]</scope>
    <source>
        <strain evidence="11 12">DSM 22009</strain>
    </source>
</reference>
<dbReference type="CDD" id="cd00405">
    <property type="entry name" value="PRAI"/>
    <property type="match status" value="1"/>
</dbReference>
<protein>
    <recommendedName>
        <fullName evidence="4 9">N-(5'-phosphoribosyl)anthranilate isomerase</fullName>
        <shortName evidence="9">PRAI</shortName>
        <ecNumber evidence="3 9">5.3.1.24</ecNumber>
    </recommendedName>
</protein>
<dbReference type="InterPro" id="IPR044643">
    <property type="entry name" value="TrpF_fam"/>
</dbReference>